<evidence type="ECO:0000256" key="3">
    <source>
        <dbReference type="ARBA" id="ARBA00022729"/>
    </source>
</evidence>
<dbReference type="GO" id="GO:0019867">
    <property type="term" value="C:outer membrane"/>
    <property type="evidence" value="ECO:0007669"/>
    <property type="project" value="InterPro"/>
</dbReference>
<comment type="subcellular location">
    <subcellularLocation>
        <location evidence="1">Membrane</location>
    </subcellularLocation>
</comment>
<evidence type="ECO:0000313" key="10">
    <source>
        <dbReference type="Proteomes" id="UP000003195"/>
    </source>
</evidence>
<sequence length="740" mass="80539">MKTQNKKLLAIMAVSAIMTCPVWAADTTVGTTGVTTSGTTGLTGYESAEELAAIQRGEQPVTLHSTQAEPTATEATSTTATASTTTASSGATGYEPAEEPQATDQAAPAPVAAPAEPERQAAPVPADVVESGSIPYVGGLGDVQVDTSIPGYPIATVSQDEEAALPYSHALTDDQAQAVAGKVVTTVTIGPLPEPALAQKFLPRLAMRSGDAIEANYVRHDLNVLGSSGLFASVKPVFTPVPEGVALNYEVEMNPVLKGIEFTGNDSIKSEDLEKMLHIQPGTVLNSTIVSKDIFELNRYYANQGYILSHVTAVNMDENGILHIGISEGHVERIDIKGNKKTKDRVIRRELRFKQGDVFNRNLASRSIERIYNTGYFEDVNVRLFQGEKNANDVIMEIDVAEQKTGSVTVGAGYSQSDGLVGILGLSETNLRGTGDKVALNWEFGGKTHSNKNYTFSYTHPWLNSHGDSIGMSIYDREAEYDDYDGKGNTVSEYRKKTTGGNVTYGRVRSEYVSDYVTLETKKTKYLSHEGGPNNYDSWRHNPASLPVFRDYIDNNFGTTNSVTWSHVFDNRDNIYDPMHGKRLSFTGTWAGHGLGGDFDYYKFIIENRLYYKVGVKHVIAVRLMGGIATGDMPYNDLFTLGGADTLRGYEDDEFRGNKMYAATVEYRFPIAKKVQGVLFTDMGAAWGGTGKIPWYQESRGLHYSVGAGLRVTTPIGPIRLDYGVGKDGGKFHFSFGGKF</sequence>
<dbReference type="InterPro" id="IPR034746">
    <property type="entry name" value="POTRA"/>
</dbReference>
<comment type="caution">
    <text evidence="9">The sequence shown here is derived from an EMBL/GenBank/DDBJ whole genome shotgun (WGS) entry which is preliminary data.</text>
</comment>
<keyword evidence="10" id="KW-1185">Reference proteome</keyword>
<gene>
    <name evidence="9" type="ORF">HMPREF9429_01050</name>
</gene>
<keyword evidence="2" id="KW-0812">Transmembrane</keyword>
<feature type="compositionally biased region" description="Low complexity" evidence="6">
    <location>
        <begin position="99"/>
        <end position="121"/>
    </location>
</feature>
<dbReference type="InterPro" id="IPR039910">
    <property type="entry name" value="D15-like"/>
</dbReference>
<evidence type="ECO:0000256" key="4">
    <source>
        <dbReference type="ARBA" id="ARBA00023136"/>
    </source>
</evidence>
<dbReference type="Pfam" id="PF01103">
    <property type="entry name" value="Omp85"/>
    <property type="match status" value="1"/>
</dbReference>
<keyword evidence="4" id="KW-0472">Membrane</keyword>
<dbReference type="HOGENOM" id="CLU_007664_4_0_9"/>
<dbReference type="EMBL" id="AECS01000037">
    <property type="protein sequence ID" value="EFQ03867.1"/>
    <property type="molecule type" value="Genomic_DNA"/>
</dbReference>
<dbReference type="STRING" id="706434.HMPREF9429_01050"/>
<feature type="signal peptide" evidence="7">
    <location>
        <begin position="1"/>
        <end position="24"/>
    </location>
</feature>
<evidence type="ECO:0000256" key="5">
    <source>
        <dbReference type="ARBA" id="ARBA00023237"/>
    </source>
</evidence>
<dbReference type="Gene3D" id="2.40.160.50">
    <property type="entry name" value="membrane protein fhac: a member of the omp85/tpsb transporter family"/>
    <property type="match status" value="1"/>
</dbReference>
<name>E2ZCU6_9FIRM</name>
<evidence type="ECO:0000256" key="1">
    <source>
        <dbReference type="ARBA" id="ARBA00004370"/>
    </source>
</evidence>
<dbReference type="AlphaFoldDB" id="E2ZCU6"/>
<dbReference type="PROSITE" id="PS51779">
    <property type="entry name" value="POTRA"/>
    <property type="match status" value="1"/>
</dbReference>
<reference evidence="9 10" key="1">
    <citation type="submission" date="2010-08" db="EMBL/GenBank/DDBJ databases">
        <authorList>
            <person name="Weinstock G."/>
            <person name="Sodergren E."/>
            <person name="Clifton S."/>
            <person name="Fulton L."/>
            <person name="Fulton B."/>
            <person name="Courtney L."/>
            <person name="Fronick C."/>
            <person name="Harrison M."/>
            <person name="Strong C."/>
            <person name="Farmer C."/>
            <person name="Delahaunty K."/>
            <person name="Markovic C."/>
            <person name="Hall O."/>
            <person name="Minx P."/>
            <person name="Tomlinson C."/>
            <person name="Mitreva M."/>
            <person name="Hou S."/>
            <person name="Chen J."/>
            <person name="Wollam A."/>
            <person name="Pepin K.H."/>
            <person name="Johnson M."/>
            <person name="Bhonagiri V."/>
            <person name="Zhang X."/>
            <person name="Suruliraj S."/>
            <person name="Warren W."/>
            <person name="Chinwalla A."/>
            <person name="Mardis E.R."/>
            <person name="Wilson R.K."/>
        </authorList>
    </citation>
    <scope>NUCLEOTIDE SEQUENCE [LARGE SCALE GENOMIC DNA]</scope>
    <source>
        <strain evidence="9 10">F0359</strain>
    </source>
</reference>
<evidence type="ECO:0000259" key="8">
    <source>
        <dbReference type="PROSITE" id="PS51779"/>
    </source>
</evidence>
<dbReference type="eggNOG" id="COG4775">
    <property type="taxonomic scope" value="Bacteria"/>
</dbReference>
<dbReference type="Proteomes" id="UP000003195">
    <property type="component" value="Unassembled WGS sequence"/>
</dbReference>
<dbReference type="OrthoDB" id="9776356at2"/>
<feature type="chain" id="PRO_5003166861" evidence="7">
    <location>
        <begin position="25"/>
        <end position="740"/>
    </location>
</feature>
<proteinExistence type="predicted"/>
<feature type="region of interest" description="Disordered" evidence="6">
    <location>
        <begin position="60"/>
        <end position="121"/>
    </location>
</feature>
<evidence type="ECO:0000256" key="6">
    <source>
        <dbReference type="SAM" id="MobiDB-lite"/>
    </source>
</evidence>
<accession>E2ZCU6</accession>
<dbReference type="PANTHER" id="PTHR12815">
    <property type="entry name" value="SORTING AND ASSEMBLY MACHINERY SAMM50 PROTEIN FAMILY MEMBER"/>
    <property type="match status" value="1"/>
</dbReference>
<keyword evidence="3 7" id="KW-0732">Signal</keyword>
<feature type="compositionally biased region" description="Low complexity" evidence="6">
    <location>
        <begin position="65"/>
        <end position="92"/>
    </location>
</feature>
<protein>
    <submittedName>
        <fullName evidence="9">Outer membrane protein, OMP85 family</fullName>
    </submittedName>
</protein>
<evidence type="ECO:0000256" key="2">
    <source>
        <dbReference type="ARBA" id="ARBA00022692"/>
    </source>
</evidence>
<dbReference type="Pfam" id="PF07244">
    <property type="entry name" value="POTRA"/>
    <property type="match status" value="2"/>
</dbReference>
<dbReference type="Gene3D" id="3.10.20.310">
    <property type="entry name" value="membrane protein fhac"/>
    <property type="match status" value="3"/>
</dbReference>
<dbReference type="PANTHER" id="PTHR12815:SF47">
    <property type="entry name" value="TRANSLOCATION AND ASSEMBLY MODULE SUBUNIT TAMA"/>
    <property type="match status" value="1"/>
</dbReference>
<feature type="domain" description="POTRA" evidence="8">
    <location>
        <begin position="255"/>
        <end position="329"/>
    </location>
</feature>
<evidence type="ECO:0000313" key="9">
    <source>
        <dbReference type="EMBL" id="EFQ03867.1"/>
    </source>
</evidence>
<dbReference type="InterPro" id="IPR010827">
    <property type="entry name" value="BamA/TamA_POTRA"/>
</dbReference>
<dbReference type="RefSeq" id="WP_006942132.1">
    <property type="nucleotide sequence ID" value="NZ_GL538208.1"/>
</dbReference>
<dbReference type="InterPro" id="IPR000184">
    <property type="entry name" value="Bac_surfAg_D15"/>
</dbReference>
<evidence type="ECO:0000256" key="7">
    <source>
        <dbReference type="SAM" id="SignalP"/>
    </source>
</evidence>
<keyword evidence="5" id="KW-0998">Cell outer membrane</keyword>
<organism evidence="9 10">
    <name type="scientific">Megasphaera micronuciformis F0359</name>
    <dbReference type="NCBI Taxonomy" id="706434"/>
    <lineage>
        <taxon>Bacteria</taxon>
        <taxon>Bacillati</taxon>
        <taxon>Bacillota</taxon>
        <taxon>Negativicutes</taxon>
        <taxon>Veillonellales</taxon>
        <taxon>Veillonellaceae</taxon>
        <taxon>Megasphaera</taxon>
    </lineage>
</organism>